<dbReference type="PANTHER" id="PTHR20898:SF1">
    <property type="entry name" value="MD-2-RELATED LIPID-RECOGNITION DOMAIN-CONTAINING PROTEIN"/>
    <property type="match status" value="1"/>
</dbReference>
<accession>A0A182NZW7</accession>
<dbReference type="Gene3D" id="2.70.220.10">
    <property type="entry name" value="Ganglioside GM2 activator"/>
    <property type="match status" value="1"/>
</dbReference>
<dbReference type="InterPro" id="IPR036846">
    <property type="entry name" value="GM2-AP_sf"/>
</dbReference>
<protein>
    <submittedName>
        <fullName evidence="2">Uncharacterized protein</fullName>
    </submittedName>
</protein>
<evidence type="ECO:0000256" key="1">
    <source>
        <dbReference type="ARBA" id="ARBA00022729"/>
    </source>
</evidence>
<reference evidence="2" key="2">
    <citation type="submission" date="2020-05" db="UniProtKB">
        <authorList>
            <consortium name="EnsemblMetazoa"/>
        </authorList>
    </citation>
    <scope>IDENTIFICATION</scope>
    <source>
        <strain evidence="2">Epiroticus2</strain>
    </source>
</reference>
<evidence type="ECO:0000313" key="2">
    <source>
        <dbReference type="EnsemblMetazoa" id="AEPI000198-PA"/>
    </source>
</evidence>
<dbReference type="Proteomes" id="UP000075885">
    <property type="component" value="Unassembled WGS sequence"/>
</dbReference>
<dbReference type="InterPro" id="IPR010512">
    <property type="entry name" value="DUF1091"/>
</dbReference>
<dbReference type="Pfam" id="PF06477">
    <property type="entry name" value="DUF1091"/>
    <property type="match status" value="1"/>
</dbReference>
<dbReference type="AlphaFoldDB" id="A0A182NZW7"/>
<dbReference type="SMART" id="SM00697">
    <property type="entry name" value="DM8"/>
    <property type="match status" value="1"/>
</dbReference>
<organism evidence="2 3">
    <name type="scientific">Anopheles epiroticus</name>
    <dbReference type="NCBI Taxonomy" id="199890"/>
    <lineage>
        <taxon>Eukaryota</taxon>
        <taxon>Metazoa</taxon>
        <taxon>Ecdysozoa</taxon>
        <taxon>Arthropoda</taxon>
        <taxon>Hexapoda</taxon>
        <taxon>Insecta</taxon>
        <taxon>Pterygota</taxon>
        <taxon>Neoptera</taxon>
        <taxon>Endopterygota</taxon>
        <taxon>Diptera</taxon>
        <taxon>Nematocera</taxon>
        <taxon>Culicoidea</taxon>
        <taxon>Culicidae</taxon>
        <taxon>Anophelinae</taxon>
        <taxon>Anopheles</taxon>
    </lineage>
</organism>
<dbReference type="VEuPathDB" id="VectorBase:AEPI000198"/>
<reference evidence="3" key="1">
    <citation type="submission" date="2013-03" db="EMBL/GenBank/DDBJ databases">
        <title>The Genome Sequence of Anopheles epiroticus epiroticus2.</title>
        <authorList>
            <consortium name="The Broad Institute Genomics Platform"/>
            <person name="Neafsey D.E."/>
            <person name="Howell P."/>
            <person name="Walker B."/>
            <person name="Young S.K."/>
            <person name="Zeng Q."/>
            <person name="Gargeya S."/>
            <person name="Fitzgerald M."/>
            <person name="Haas B."/>
            <person name="Abouelleil A."/>
            <person name="Allen A.W."/>
            <person name="Alvarado L."/>
            <person name="Arachchi H.M."/>
            <person name="Berlin A.M."/>
            <person name="Chapman S.B."/>
            <person name="Gainer-Dewar J."/>
            <person name="Goldberg J."/>
            <person name="Griggs A."/>
            <person name="Gujja S."/>
            <person name="Hansen M."/>
            <person name="Howarth C."/>
            <person name="Imamovic A."/>
            <person name="Ireland A."/>
            <person name="Larimer J."/>
            <person name="McCowan C."/>
            <person name="Murphy C."/>
            <person name="Pearson M."/>
            <person name="Poon T.W."/>
            <person name="Priest M."/>
            <person name="Roberts A."/>
            <person name="Saif S."/>
            <person name="Shea T."/>
            <person name="Sisk P."/>
            <person name="Sykes S."/>
            <person name="Wortman J."/>
            <person name="Nusbaum C."/>
            <person name="Birren B."/>
        </authorList>
    </citation>
    <scope>NUCLEOTIDE SEQUENCE [LARGE SCALE GENOMIC DNA]</scope>
    <source>
        <strain evidence="3">Epiroticus2</strain>
    </source>
</reference>
<sequence>MHRLGQLLHREVKRKGNMPSDYPIGADVCAFYRVPTNAIRLPNFFPAADFIMQLLVIIGKDVIYDKALLMAFDLLRKTFVQCCLLYLVIVSVSGMRLYKTYPIIRKVITLTDLKYLNSTAVPYNTPKESKVDLFIDIKKPLVKPRMNFVLSFDVASDTLQAPLYNQTFDFCEFLRNPGMHRLGQLLHREVKRSGSMPLGCPIPAIVYKFDGIQMHEVRFPNFLPAADFLMKILVIIGKDVIYDSRWYGTIKRVRCIQGVRC</sequence>
<evidence type="ECO:0000313" key="3">
    <source>
        <dbReference type="Proteomes" id="UP000075885"/>
    </source>
</evidence>
<proteinExistence type="predicted"/>
<name>A0A182NZW7_9DIPT</name>
<dbReference type="EnsemblMetazoa" id="AEPI000198-RA">
    <property type="protein sequence ID" value="AEPI000198-PA"/>
    <property type="gene ID" value="AEPI000198"/>
</dbReference>
<keyword evidence="3" id="KW-1185">Reference proteome</keyword>
<keyword evidence="1" id="KW-0732">Signal</keyword>
<dbReference type="PANTHER" id="PTHR20898">
    <property type="entry name" value="DAEDALUS ON 3-RELATED-RELATED"/>
    <property type="match status" value="1"/>
</dbReference>